<dbReference type="Proteomes" id="UP000032135">
    <property type="component" value="Segment"/>
</dbReference>
<evidence type="ECO:0000313" key="2">
    <source>
        <dbReference type="Proteomes" id="UP000032135"/>
    </source>
</evidence>
<proteinExistence type="predicted"/>
<reference evidence="1 2" key="1">
    <citation type="submission" date="2014-11" db="EMBL/GenBank/DDBJ databases">
        <authorList>
            <person name="Fedida A."/>
            <person name="Lindell D."/>
        </authorList>
    </citation>
    <scope>NUCLEOTIDE SEQUENCE [LARGE SCALE GENOMIC DNA]</scope>
</reference>
<gene>
    <name evidence="1" type="ORF">PTIM40_48</name>
</gene>
<organism evidence="1 2">
    <name type="scientific">Cyanophage P-TIM40</name>
    <dbReference type="NCBI Taxonomy" id="1589733"/>
    <lineage>
        <taxon>Viruses</taxon>
        <taxon>Duplodnaviria</taxon>
        <taxon>Heunggongvirae</taxon>
        <taxon>Uroviricota</taxon>
        <taxon>Caudoviricetes</taxon>
        <taxon>Pantevenvirales</taxon>
        <taxon>Kyanoviridae</taxon>
        <taxon>Libanvirus</taxon>
        <taxon>Libanvirus ptim40</taxon>
    </lineage>
</organism>
<evidence type="ECO:0000313" key="1">
    <source>
        <dbReference type="EMBL" id="AJK27475.1"/>
    </source>
</evidence>
<dbReference type="RefSeq" id="YP_009188123.1">
    <property type="nucleotide sequence ID" value="NC_028663.1"/>
</dbReference>
<protein>
    <submittedName>
        <fullName evidence="1">Uncharacterized protein</fullName>
    </submittedName>
</protein>
<accession>A0A0C5AMV4</accession>
<keyword evidence="2" id="KW-1185">Reference proteome</keyword>
<dbReference type="OrthoDB" id="32578at10239"/>
<dbReference type="EMBL" id="KP211958">
    <property type="protein sequence ID" value="AJK27475.1"/>
    <property type="molecule type" value="Genomic_DNA"/>
</dbReference>
<sequence length="288" mass="33447">MAMTLWKKIKGKFQKPWIRFYSMDAGVAEFYPLYPSQRLKRQWRINTLKEQHKNKSECPVLALKETFDNLKMTDNGIKEHAATCPAITAVMDSGWILPAPADFAIRPDPEKGTFQWVTRQLFVGGKYVTSHIERQTEGMRDLVNKAQPTLGQVVKLETPWRVMAHPDIVLLQIPVSYSDDKRFSAPTGIVDPSYSYEINVQLFWHAMEGDHIVEAGTPLCQWIPIPRKWLDTKEFNVIIETANDEDFKAEQMMDYLKTKSFIENTKLNDRIKDHKKINSLNKNLKRFD</sequence>
<dbReference type="GeneID" id="26516593"/>
<name>A0A0C5AMV4_9CAUD</name>
<dbReference type="KEGG" id="vg:26516593"/>